<dbReference type="Proteomes" id="UP000193942">
    <property type="component" value="Unassembled WGS sequence"/>
</dbReference>
<evidence type="ECO:0000313" key="2">
    <source>
        <dbReference type="Proteomes" id="UP000193942"/>
    </source>
</evidence>
<dbReference type="EMBL" id="ADIZ01000031">
    <property type="protein sequence ID" value="OSK92807.1"/>
    <property type="molecule type" value="Genomic_DNA"/>
</dbReference>
<proteinExistence type="predicted"/>
<evidence type="ECO:0000313" key="1">
    <source>
        <dbReference type="EMBL" id="OSK92807.1"/>
    </source>
</evidence>
<organism evidence="1 2">
    <name type="scientific">Escherichia coli TA447</name>
    <dbReference type="NCBI Taxonomy" id="656447"/>
    <lineage>
        <taxon>Bacteria</taxon>
        <taxon>Pseudomonadati</taxon>
        <taxon>Pseudomonadota</taxon>
        <taxon>Gammaproteobacteria</taxon>
        <taxon>Enterobacterales</taxon>
        <taxon>Enterobacteriaceae</taxon>
        <taxon>Escherichia</taxon>
    </lineage>
</organism>
<dbReference type="AlphaFoldDB" id="A0A1X3IYB9"/>
<comment type="caution">
    <text evidence="1">The sequence shown here is derived from an EMBL/GenBank/DDBJ whole genome shotgun (WGS) entry which is preliminary data.</text>
</comment>
<name>A0A1X3IYB9_ECOLX</name>
<gene>
    <name evidence="1" type="ORF">ECXG_01318</name>
</gene>
<reference evidence="1 2" key="1">
    <citation type="submission" date="2010-04" db="EMBL/GenBank/DDBJ databases">
        <title>The Genome Sequence of Escherichia coli TA447.</title>
        <authorList>
            <consortium name="The Broad Institute Genome Sequencing Platform"/>
            <consortium name="The Broad Institute Genome Sequencing Center for Infectious Disease"/>
            <person name="Feldgarden M."/>
            <person name="Gordon D.M."/>
            <person name="Johnson J.R."/>
            <person name="Johnston B.D."/>
            <person name="Young S."/>
            <person name="Zeng Q."/>
            <person name="Koehrsen M."/>
            <person name="Alvarado L."/>
            <person name="Berlin A.M."/>
            <person name="Borenstein D."/>
            <person name="Chapman S.B."/>
            <person name="Chen Z."/>
            <person name="Engels R."/>
            <person name="Freedman E."/>
            <person name="Gellesch M."/>
            <person name="Goldberg J."/>
            <person name="Griggs A."/>
            <person name="Gujja S."/>
            <person name="Heilman E.R."/>
            <person name="Heiman D.I."/>
            <person name="Hepburn T.A."/>
            <person name="Howarth C."/>
            <person name="Jen D."/>
            <person name="Larson L."/>
            <person name="Mehta T."/>
            <person name="Park D."/>
            <person name="Pearson M."/>
            <person name="Richards J."/>
            <person name="Roberts A."/>
            <person name="Saif S."/>
            <person name="Shea T.D."/>
            <person name="Shenoy N."/>
            <person name="Sisk P."/>
            <person name="Stolte C."/>
            <person name="Sykes S.N."/>
            <person name="Walk T."/>
            <person name="White J."/>
            <person name="Yandava C."/>
            <person name="Haas B."/>
            <person name="Henn M.R."/>
            <person name="Nusbaum C."/>
            <person name="Birren B."/>
        </authorList>
    </citation>
    <scope>NUCLEOTIDE SEQUENCE [LARGE SCALE GENOMIC DNA]</scope>
    <source>
        <strain evidence="1 2">TA447</strain>
    </source>
</reference>
<accession>A0A1X3IYB9</accession>
<sequence>MNQRENKNEYCARAGNGNVLRNTLRLSQLRIINDAE</sequence>
<protein>
    <submittedName>
        <fullName evidence="1">Putative transcriptional regulator YgiP</fullName>
    </submittedName>
</protein>